<sequence length="107" mass="12846">MLTKEEKDFIVYWEQNRDRQKKTFRQWLIGLPIGLLFAVPIFLNYALGWYKRAGMVAGSQSSPLILIIAILAIITFMAIFYKQYQWDQYEQRYRELKVQQDRESSET</sequence>
<protein>
    <recommendedName>
        <fullName evidence="4">Solute:sodium symporter small subunit</fullName>
    </recommendedName>
</protein>
<keyword evidence="3" id="KW-1185">Reference proteome</keyword>
<keyword evidence="1" id="KW-0472">Membrane</keyword>
<feature type="transmembrane region" description="Helical" evidence="1">
    <location>
        <begin position="27"/>
        <end position="50"/>
    </location>
</feature>
<name>A0ABS9BHM5_9BACT</name>
<evidence type="ECO:0000313" key="3">
    <source>
        <dbReference type="Proteomes" id="UP001200145"/>
    </source>
</evidence>
<accession>A0ABS9BHM5</accession>
<proteinExistence type="predicted"/>
<organism evidence="2 3">
    <name type="scientific">Flavihumibacter fluminis</name>
    <dbReference type="NCBI Taxonomy" id="2909236"/>
    <lineage>
        <taxon>Bacteria</taxon>
        <taxon>Pseudomonadati</taxon>
        <taxon>Bacteroidota</taxon>
        <taxon>Chitinophagia</taxon>
        <taxon>Chitinophagales</taxon>
        <taxon>Chitinophagaceae</taxon>
        <taxon>Flavihumibacter</taxon>
    </lineage>
</organism>
<comment type="caution">
    <text evidence="2">The sequence shown here is derived from an EMBL/GenBank/DDBJ whole genome shotgun (WGS) entry which is preliminary data.</text>
</comment>
<evidence type="ECO:0000256" key="1">
    <source>
        <dbReference type="SAM" id="Phobius"/>
    </source>
</evidence>
<gene>
    <name evidence="2" type="ORF">L0U88_09225</name>
</gene>
<dbReference type="EMBL" id="JAKEVY010000002">
    <property type="protein sequence ID" value="MCF1714805.1"/>
    <property type="molecule type" value="Genomic_DNA"/>
</dbReference>
<feature type="transmembrane region" description="Helical" evidence="1">
    <location>
        <begin position="62"/>
        <end position="81"/>
    </location>
</feature>
<evidence type="ECO:0000313" key="2">
    <source>
        <dbReference type="EMBL" id="MCF1714805.1"/>
    </source>
</evidence>
<dbReference type="Proteomes" id="UP001200145">
    <property type="component" value="Unassembled WGS sequence"/>
</dbReference>
<evidence type="ECO:0008006" key="4">
    <source>
        <dbReference type="Google" id="ProtNLM"/>
    </source>
</evidence>
<reference evidence="2 3" key="1">
    <citation type="submission" date="2022-01" db="EMBL/GenBank/DDBJ databases">
        <title>Flavihumibacter sp. nov., isolated from sediment of a river.</title>
        <authorList>
            <person name="Liu H."/>
        </authorList>
    </citation>
    <scope>NUCLEOTIDE SEQUENCE [LARGE SCALE GENOMIC DNA]</scope>
    <source>
        <strain evidence="2 3">RY-1</strain>
    </source>
</reference>
<dbReference type="RefSeq" id="WP_234865758.1">
    <property type="nucleotide sequence ID" value="NZ_JAKEVY010000002.1"/>
</dbReference>
<keyword evidence="1" id="KW-0812">Transmembrane</keyword>
<keyword evidence="1" id="KW-1133">Transmembrane helix</keyword>